<dbReference type="InterPro" id="IPR037119">
    <property type="entry name" value="Haem_oxidase_HugZ-like_sf"/>
</dbReference>
<name>A0A3L6TKZ7_PANMI</name>
<evidence type="ECO:0000313" key="2">
    <source>
        <dbReference type="EMBL" id="RLN39818.1"/>
    </source>
</evidence>
<accession>A0A3L6TKZ7</accession>
<keyword evidence="3" id="KW-1185">Reference proteome</keyword>
<feature type="domain" description="DUF2470" evidence="1">
    <location>
        <begin position="199"/>
        <end position="273"/>
    </location>
</feature>
<protein>
    <recommendedName>
        <fullName evidence="1">DUF2470 domain-containing protein</fullName>
    </recommendedName>
</protein>
<dbReference type="STRING" id="4540.A0A3L6TKZ7"/>
<organism evidence="2 3">
    <name type="scientific">Panicum miliaceum</name>
    <name type="common">Proso millet</name>
    <name type="synonym">Broomcorn millet</name>
    <dbReference type="NCBI Taxonomy" id="4540"/>
    <lineage>
        <taxon>Eukaryota</taxon>
        <taxon>Viridiplantae</taxon>
        <taxon>Streptophyta</taxon>
        <taxon>Embryophyta</taxon>
        <taxon>Tracheophyta</taxon>
        <taxon>Spermatophyta</taxon>
        <taxon>Magnoliopsida</taxon>
        <taxon>Liliopsida</taxon>
        <taxon>Poales</taxon>
        <taxon>Poaceae</taxon>
        <taxon>PACMAD clade</taxon>
        <taxon>Panicoideae</taxon>
        <taxon>Panicodae</taxon>
        <taxon>Paniceae</taxon>
        <taxon>Panicinae</taxon>
        <taxon>Panicum</taxon>
        <taxon>Panicum sect. Panicum</taxon>
    </lineage>
</organism>
<gene>
    <name evidence="2" type="ORF">C2845_PM01G10900</name>
</gene>
<proteinExistence type="predicted"/>
<dbReference type="EMBL" id="PQIB02000001">
    <property type="protein sequence ID" value="RLN39818.1"/>
    <property type="molecule type" value="Genomic_DNA"/>
</dbReference>
<dbReference type="Pfam" id="PF10615">
    <property type="entry name" value="DUF2470"/>
    <property type="match status" value="1"/>
</dbReference>
<dbReference type="OrthoDB" id="10256706at2759"/>
<dbReference type="Gene3D" id="3.20.180.10">
    <property type="entry name" value="PNP-oxidase-like"/>
    <property type="match status" value="1"/>
</dbReference>
<dbReference type="PANTHER" id="PTHR37375">
    <property type="entry name" value="EXPRESSED PROTEIN"/>
    <property type="match status" value="1"/>
</dbReference>
<comment type="caution">
    <text evidence="2">The sequence shown here is derived from an EMBL/GenBank/DDBJ whole genome shotgun (WGS) entry which is preliminary data.</text>
</comment>
<dbReference type="AlphaFoldDB" id="A0A3L6TKZ7"/>
<dbReference type="Proteomes" id="UP000275267">
    <property type="component" value="Unassembled WGS sequence"/>
</dbReference>
<dbReference type="PANTHER" id="PTHR37375:SF1">
    <property type="entry name" value="DUF2470 DOMAIN-CONTAINING PROTEIN"/>
    <property type="match status" value="1"/>
</dbReference>
<evidence type="ECO:0000259" key="1">
    <source>
        <dbReference type="Pfam" id="PF10615"/>
    </source>
</evidence>
<sequence>MPGVEVMAVAKIKSTALSITHKCRNILAAGWEAHLNTIKADAKGSKEEIYTSRVHYMIQKGTPYLIVPENDMHNIMPPRVAMTGDVLRLKDSKVPIIADSLKKAIMKEHEASSAASHGVSAILSSAGATCRSRSEGLLSLLNEDSSYSIFKFDIGSCVYIDSSGSSHNIELDSFEPPKPDLLMPFSAKLIDGINRSDSRRRALILFCFEYFDVLARNAVMLSIDHHGFDVLAKVPERASLGNVPHQYHWKEFRFTFKEPAKDAEDFCRTLVKLEEEVLASVKSYSGLG</sequence>
<dbReference type="InterPro" id="IPR019595">
    <property type="entry name" value="DUF2470"/>
</dbReference>
<evidence type="ECO:0000313" key="3">
    <source>
        <dbReference type="Proteomes" id="UP000275267"/>
    </source>
</evidence>
<reference evidence="3" key="1">
    <citation type="journal article" date="2019" name="Nat. Commun.">
        <title>The genome of broomcorn millet.</title>
        <authorList>
            <person name="Zou C."/>
            <person name="Miki D."/>
            <person name="Li D."/>
            <person name="Tang Q."/>
            <person name="Xiao L."/>
            <person name="Rajput S."/>
            <person name="Deng P."/>
            <person name="Jia W."/>
            <person name="Huang R."/>
            <person name="Zhang M."/>
            <person name="Sun Y."/>
            <person name="Hu J."/>
            <person name="Fu X."/>
            <person name="Schnable P.S."/>
            <person name="Li F."/>
            <person name="Zhang H."/>
            <person name="Feng B."/>
            <person name="Zhu X."/>
            <person name="Liu R."/>
            <person name="Schnable J.C."/>
            <person name="Zhu J.-K."/>
            <person name="Zhang H."/>
        </authorList>
    </citation>
    <scope>NUCLEOTIDE SEQUENCE [LARGE SCALE GENOMIC DNA]</scope>
</reference>
<dbReference type="SUPFAM" id="SSF50475">
    <property type="entry name" value="FMN-binding split barrel"/>
    <property type="match status" value="1"/>
</dbReference>